<feature type="transmembrane region" description="Helical" evidence="9">
    <location>
        <begin position="227"/>
        <end position="246"/>
    </location>
</feature>
<keyword evidence="6 9" id="KW-0029">Amino-acid transport</keyword>
<dbReference type="GO" id="GO:0015818">
    <property type="term" value="P:isoleucine transport"/>
    <property type="evidence" value="ECO:0007669"/>
    <property type="project" value="TreeGrafter"/>
</dbReference>
<keyword evidence="11" id="KW-1185">Reference proteome</keyword>
<evidence type="ECO:0000256" key="6">
    <source>
        <dbReference type="ARBA" id="ARBA00022970"/>
    </source>
</evidence>
<gene>
    <name evidence="10" type="primary">brnQ</name>
    <name evidence="10" type="ORF">NC661_10580</name>
</gene>
<dbReference type="EMBL" id="JAMQJZ010000007">
    <property type="protein sequence ID" value="MDC3420814.1"/>
    <property type="molecule type" value="Genomic_DNA"/>
</dbReference>
<comment type="caution">
    <text evidence="10">The sequence shown here is derived from an EMBL/GenBank/DDBJ whole genome shotgun (WGS) entry which is preliminary data.</text>
</comment>
<organism evidence="10 11">
    <name type="scientific">Aquibacillus koreensis</name>
    <dbReference type="NCBI Taxonomy" id="279446"/>
    <lineage>
        <taxon>Bacteria</taxon>
        <taxon>Bacillati</taxon>
        <taxon>Bacillota</taxon>
        <taxon>Bacilli</taxon>
        <taxon>Bacillales</taxon>
        <taxon>Bacillaceae</taxon>
        <taxon>Aquibacillus</taxon>
    </lineage>
</organism>
<keyword evidence="4" id="KW-1003">Cell membrane</keyword>
<evidence type="ECO:0000256" key="5">
    <source>
        <dbReference type="ARBA" id="ARBA00022692"/>
    </source>
</evidence>
<keyword evidence="8 9" id="KW-0472">Membrane</keyword>
<dbReference type="Pfam" id="PF05525">
    <property type="entry name" value="Branch_AA_trans"/>
    <property type="match status" value="1"/>
</dbReference>
<feature type="transmembrane region" description="Helical" evidence="9">
    <location>
        <begin position="36"/>
        <end position="55"/>
    </location>
</feature>
<feature type="transmembrane region" description="Helical" evidence="9">
    <location>
        <begin position="114"/>
        <end position="134"/>
    </location>
</feature>
<evidence type="ECO:0000256" key="8">
    <source>
        <dbReference type="ARBA" id="ARBA00023136"/>
    </source>
</evidence>
<dbReference type="GO" id="GO:0015188">
    <property type="term" value="F:L-isoleucine transmembrane transporter activity"/>
    <property type="evidence" value="ECO:0007669"/>
    <property type="project" value="TreeGrafter"/>
</dbReference>
<feature type="transmembrane region" description="Helical" evidence="9">
    <location>
        <begin position="391"/>
        <end position="414"/>
    </location>
</feature>
<comment type="similarity">
    <text evidence="2 9">Belongs to the branched chain amino acid transporter family.</text>
</comment>
<evidence type="ECO:0000256" key="4">
    <source>
        <dbReference type="ARBA" id="ARBA00022475"/>
    </source>
</evidence>
<evidence type="ECO:0000256" key="7">
    <source>
        <dbReference type="ARBA" id="ARBA00022989"/>
    </source>
</evidence>
<keyword evidence="3 9" id="KW-0813">Transport</keyword>
<feature type="transmembrane region" description="Helical" evidence="9">
    <location>
        <begin position="276"/>
        <end position="295"/>
    </location>
</feature>
<feature type="transmembrane region" description="Helical" evidence="9">
    <location>
        <begin position="76"/>
        <end position="94"/>
    </location>
</feature>
<name>A0A9X3WP58_9BACI</name>
<dbReference type="InterPro" id="IPR004685">
    <property type="entry name" value="Brnchd-chn_aa_trnsp_Livcs"/>
</dbReference>
<evidence type="ECO:0000313" key="11">
    <source>
        <dbReference type="Proteomes" id="UP001145072"/>
    </source>
</evidence>
<keyword evidence="5 9" id="KW-0812">Transmembrane</keyword>
<evidence type="ECO:0000256" key="3">
    <source>
        <dbReference type="ARBA" id="ARBA00022448"/>
    </source>
</evidence>
<evidence type="ECO:0000256" key="1">
    <source>
        <dbReference type="ARBA" id="ARBA00004651"/>
    </source>
</evidence>
<dbReference type="PANTHER" id="PTHR30588">
    <property type="entry name" value="BRANCHED-CHAIN AMINO ACID TRANSPORT SYSTEM 2 CARRIER PROTEIN"/>
    <property type="match status" value="1"/>
</dbReference>
<dbReference type="RefSeq" id="WP_259872396.1">
    <property type="nucleotide sequence ID" value="NZ_JAMQJZ010000007.1"/>
</dbReference>
<evidence type="ECO:0000256" key="2">
    <source>
        <dbReference type="ARBA" id="ARBA00008540"/>
    </source>
</evidence>
<evidence type="ECO:0000256" key="9">
    <source>
        <dbReference type="RuleBase" id="RU362122"/>
    </source>
</evidence>
<comment type="subcellular location">
    <subcellularLocation>
        <location evidence="1 9">Cell membrane</location>
        <topology evidence="1 9">Multi-pass membrane protein</topology>
    </subcellularLocation>
</comment>
<reference evidence="10" key="1">
    <citation type="submission" date="2022-06" db="EMBL/GenBank/DDBJ databases">
        <title>Aquibacillus sp. a new bacterium isolated from soil saline samples.</title>
        <authorList>
            <person name="Galisteo C."/>
            <person name="De La Haba R."/>
            <person name="Sanchez-Porro C."/>
            <person name="Ventosa A."/>
        </authorList>
    </citation>
    <scope>NUCLEOTIDE SEQUENCE</scope>
    <source>
        <strain evidence="10">JCM 12387</strain>
    </source>
</reference>
<keyword evidence="7 9" id="KW-1133">Transmembrane helix</keyword>
<comment type="function">
    <text evidence="9">Component of the transport system for branched-chain amino acids.</text>
</comment>
<feature type="transmembrane region" description="Helical" evidence="9">
    <location>
        <begin position="5"/>
        <end position="24"/>
    </location>
</feature>
<feature type="transmembrane region" description="Helical" evidence="9">
    <location>
        <begin position="307"/>
        <end position="328"/>
    </location>
</feature>
<protein>
    <recommendedName>
        <fullName evidence="9">Branched-chain amino acid transport system carrier protein</fullName>
    </recommendedName>
</protein>
<dbReference type="GO" id="GO:0005304">
    <property type="term" value="F:L-valine transmembrane transporter activity"/>
    <property type="evidence" value="ECO:0007669"/>
    <property type="project" value="TreeGrafter"/>
</dbReference>
<proteinExistence type="inferred from homology"/>
<sequence>MNKHIFFTGFMLFALFFGAGNLIYPPTLGIEAGTSFWSAMLGFIVTGVGLPILAITAIGTLSNEATDLGSRVHPSFGYLFSSVIYLAIGPFFGIPRAANVAYEMGITPISLVDHRMLLLGFTIIFFLIVYFLSLNPSKLVDRIGQWLTPALVIAIAALSIGALFMLSSDVQAPMDKYEQNAFFVGFVEGYLTMDAIGAIAFGLIVITSLKEAGIRDRKVMVASTLKAGLVAGVGLTLVYSSIGWIGSKMATAGSFDNGGQILISAAAMTFGDFGKILLGIIVFLACLTTSIGLTVACGQFFTRKTSLSYKTVIGLVSLISFLIANLGLSQIISISIPVLVAIYPIAIVLILLAFLNQPSIVHRFVVGMTSIVSVYDGFSAANIKFDFLDSIYTILPFQSIGLSWIAPALIGWGIGKLIHTTGLRY</sequence>
<feature type="transmembrane region" description="Helical" evidence="9">
    <location>
        <begin position="364"/>
        <end position="385"/>
    </location>
</feature>
<feature type="transmembrane region" description="Helical" evidence="9">
    <location>
        <begin position="334"/>
        <end position="355"/>
    </location>
</feature>
<dbReference type="GO" id="GO:0015190">
    <property type="term" value="F:L-leucine transmembrane transporter activity"/>
    <property type="evidence" value="ECO:0007669"/>
    <property type="project" value="TreeGrafter"/>
</dbReference>
<dbReference type="GO" id="GO:0005886">
    <property type="term" value="C:plasma membrane"/>
    <property type="evidence" value="ECO:0007669"/>
    <property type="project" value="UniProtKB-SubCell"/>
</dbReference>
<dbReference type="Proteomes" id="UP001145072">
    <property type="component" value="Unassembled WGS sequence"/>
</dbReference>
<dbReference type="NCBIfam" id="TIGR00796">
    <property type="entry name" value="livcs"/>
    <property type="match status" value="1"/>
</dbReference>
<feature type="transmembrane region" description="Helical" evidence="9">
    <location>
        <begin position="181"/>
        <end position="206"/>
    </location>
</feature>
<dbReference type="PANTHER" id="PTHR30588:SF0">
    <property type="entry name" value="BRANCHED-CHAIN AMINO ACID PERMEASE BRNQ"/>
    <property type="match status" value="1"/>
</dbReference>
<evidence type="ECO:0000313" key="10">
    <source>
        <dbReference type="EMBL" id="MDC3420814.1"/>
    </source>
</evidence>
<accession>A0A9X3WP58</accession>
<feature type="transmembrane region" description="Helical" evidence="9">
    <location>
        <begin position="146"/>
        <end position="166"/>
    </location>
</feature>
<dbReference type="GO" id="GO:0015820">
    <property type="term" value="P:L-leucine transport"/>
    <property type="evidence" value="ECO:0007669"/>
    <property type="project" value="TreeGrafter"/>
</dbReference>
<dbReference type="AlphaFoldDB" id="A0A9X3WP58"/>